<feature type="non-terminal residue" evidence="5">
    <location>
        <position position="1"/>
    </location>
</feature>
<dbReference type="PRINTS" id="PR00506">
    <property type="entry name" value="D21N6MTFRASE"/>
</dbReference>
<evidence type="ECO:0000256" key="3">
    <source>
        <dbReference type="ARBA" id="ARBA00022691"/>
    </source>
</evidence>
<name>A0A3B0UJ75_9ZZZZ</name>
<dbReference type="EC" id="2.1.1.72" evidence="5"/>
<dbReference type="GO" id="GO:0003677">
    <property type="term" value="F:DNA binding"/>
    <property type="evidence" value="ECO:0007669"/>
    <property type="project" value="InterPro"/>
</dbReference>
<proteinExistence type="predicted"/>
<dbReference type="Pfam" id="PF01555">
    <property type="entry name" value="N6_N4_Mtase"/>
    <property type="match status" value="1"/>
</dbReference>
<dbReference type="GO" id="GO:0008170">
    <property type="term" value="F:N-methyltransferase activity"/>
    <property type="evidence" value="ECO:0007669"/>
    <property type="project" value="InterPro"/>
</dbReference>
<dbReference type="SUPFAM" id="SSF53335">
    <property type="entry name" value="S-adenosyl-L-methionine-dependent methyltransferases"/>
    <property type="match status" value="1"/>
</dbReference>
<dbReference type="Gene3D" id="3.40.50.150">
    <property type="entry name" value="Vaccinia Virus protein VP39"/>
    <property type="match status" value="1"/>
</dbReference>
<protein>
    <submittedName>
        <fullName evidence="5">Type III restriction-modification system methylation subunit</fullName>
        <ecNumber evidence="5">2.1.1.72</ecNumber>
    </submittedName>
</protein>
<evidence type="ECO:0000256" key="2">
    <source>
        <dbReference type="ARBA" id="ARBA00022679"/>
    </source>
</evidence>
<evidence type="ECO:0000313" key="5">
    <source>
        <dbReference type="EMBL" id="VAW31171.1"/>
    </source>
</evidence>
<evidence type="ECO:0000256" key="1">
    <source>
        <dbReference type="ARBA" id="ARBA00022603"/>
    </source>
</evidence>
<dbReference type="GO" id="GO:0009007">
    <property type="term" value="F:site-specific DNA-methyltransferase (adenine-specific) activity"/>
    <property type="evidence" value="ECO:0007669"/>
    <property type="project" value="UniProtKB-EC"/>
</dbReference>
<dbReference type="InterPro" id="IPR002941">
    <property type="entry name" value="DNA_methylase_N4/N6"/>
</dbReference>
<dbReference type="EMBL" id="UOEU01000173">
    <property type="protein sequence ID" value="VAW31171.1"/>
    <property type="molecule type" value="Genomic_DNA"/>
</dbReference>
<accession>A0A3B0UJ75</accession>
<organism evidence="5">
    <name type="scientific">hydrothermal vent metagenome</name>
    <dbReference type="NCBI Taxonomy" id="652676"/>
    <lineage>
        <taxon>unclassified sequences</taxon>
        <taxon>metagenomes</taxon>
        <taxon>ecological metagenomes</taxon>
    </lineage>
</organism>
<keyword evidence="3" id="KW-0949">S-adenosyl-L-methionine</keyword>
<gene>
    <name evidence="5" type="ORF">MNBD_CHLOROFLEXI01-1440</name>
</gene>
<dbReference type="AlphaFoldDB" id="A0A3B0UJ75"/>
<keyword evidence="1 5" id="KW-0489">Methyltransferase</keyword>
<sequence length="304" mass="34555">WGKSKSQGQLNKEIVGYKTDGGEFRIVQKTRHTAKVIRSMQTDKGISTRRGTRQIEEIFGSKLFPFPKSVDLLKRFITVGTQENDLILDFFAGSGTTAQAAIELNAEDGGNRKFLLVQLPEATDQKEEAYKAGYKKISDITIERVKRVIEGHGETPNLFGTGHQTGFKVYRLAQSRFPRVTFQSDPDKNMAENVSALKQHIVEAEASMWLGFERDAVFDEVLLKHGFQLNYTLEKQAAFSHNAVFLARALGREMLICLDTLLHEETVAHFKRNRDPFFICLERALNTDKKWALKHYLGEKLKSI</sequence>
<feature type="domain" description="DNA methylase N-4/N-6" evidence="4">
    <location>
        <begin position="42"/>
        <end position="107"/>
    </location>
</feature>
<dbReference type="InterPro" id="IPR029063">
    <property type="entry name" value="SAM-dependent_MTases_sf"/>
</dbReference>
<dbReference type="GO" id="GO:0032259">
    <property type="term" value="P:methylation"/>
    <property type="evidence" value="ECO:0007669"/>
    <property type="project" value="UniProtKB-KW"/>
</dbReference>
<evidence type="ECO:0000259" key="4">
    <source>
        <dbReference type="Pfam" id="PF01555"/>
    </source>
</evidence>
<reference evidence="5" key="1">
    <citation type="submission" date="2018-06" db="EMBL/GenBank/DDBJ databases">
        <authorList>
            <person name="Zhirakovskaya E."/>
        </authorList>
    </citation>
    <scope>NUCLEOTIDE SEQUENCE</scope>
</reference>
<dbReference type="InterPro" id="IPR002295">
    <property type="entry name" value="N4/N6-MTase_EcoPI_Mod-like"/>
</dbReference>
<keyword evidence="2 5" id="KW-0808">Transferase</keyword>